<accession>R2RWV0</accession>
<comment type="subcellular location">
    <subcellularLocation>
        <location evidence="1">Membrane</location>
        <topology evidence="1">Multi-pass membrane protein</topology>
    </subcellularLocation>
</comment>
<evidence type="ECO:0000256" key="3">
    <source>
        <dbReference type="ARBA" id="ARBA00022989"/>
    </source>
</evidence>
<evidence type="ECO:0000256" key="2">
    <source>
        <dbReference type="ARBA" id="ARBA00022692"/>
    </source>
</evidence>
<feature type="transmembrane region" description="Helical" evidence="5">
    <location>
        <begin position="230"/>
        <end position="247"/>
    </location>
</feature>
<dbReference type="HOGENOM" id="CLU_047229_0_0_9"/>
<dbReference type="PANTHER" id="PTHR37422">
    <property type="entry name" value="TEICHURONIC ACID BIOSYNTHESIS PROTEIN TUAE"/>
    <property type="match status" value="1"/>
</dbReference>
<feature type="transmembrane region" description="Helical" evidence="5">
    <location>
        <begin position="181"/>
        <end position="198"/>
    </location>
</feature>
<proteinExistence type="predicted"/>
<dbReference type="EMBL" id="AJAQ01000046">
    <property type="protein sequence ID" value="EOH87785.1"/>
    <property type="molecule type" value="Genomic_DNA"/>
</dbReference>
<dbReference type="InterPro" id="IPR007016">
    <property type="entry name" value="O-antigen_ligase-rel_domated"/>
</dbReference>
<dbReference type="eggNOG" id="COG3307">
    <property type="taxonomic scope" value="Bacteria"/>
</dbReference>
<feature type="transmembrane region" description="Helical" evidence="5">
    <location>
        <begin position="436"/>
        <end position="454"/>
    </location>
</feature>
<keyword evidence="4 5" id="KW-0472">Membrane</keyword>
<dbReference type="PATRIC" id="fig|1158607.3.peg.4624"/>
<feature type="transmembrane region" description="Helical" evidence="5">
    <location>
        <begin position="16"/>
        <end position="36"/>
    </location>
</feature>
<dbReference type="Proteomes" id="UP000013782">
    <property type="component" value="Unassembled WGS sequence"/>
</dbReference>
<evidence type="ECO:0000259" key="6">
    <source>
        <dbReference type="Pfam" id="PF04932"/>
    </source>
</evidence>
<dbReference type="InterPro" id="IPR051533">
    <property type="entry name" value="WaaL-like"/>
</dbReference>
<evidence type="ECO:0000256" key="5">
    <source>
        <dbReference type="SAM" id="Phobius"/>
    </source>
</evidence>
<keyword evidence="8" id="KW-1185">Reference proteome</keyword>
<feature type="domain" description="O-antigen ligase-related" evidence="6">
    <location>
        <begin position="214"/>
        <end position="389"/>
    </location>
</feature>
<organism evidence="7 8">
    <name type="scientific">Enterococcus pallens ATCC BAA-351</name>
    <dbReference type="NCBI Taxonomy" id="1158607"/>
    <lineage>
        <taxon>Bacteria</taxon>
        <taxon>Bacillati</taxon>
        <taxon>Bacillota</taxon>
        <taxon>Bacilli</taxon>
        <taxon>Lactobacillales</taxon>
        <taxon>Enterococcaceae</taxon>
        <taxon>Enterococcus</taxon>
    </lineage>
</organism>
<keyword evidence="3 5" id="KW-1133">Transmembrane helix</keyword>
<dbReference type="AlphaFoldDB" id="R2RWV0"/>
<feature type="transmembrane region" description="Helical" evidence="5">
    <location>
        <begin position="98"/>
        <end position="115"/>
    </location>
</feature>
<protein>
    <recommendedName>
        <fullName evidence="6">O-antigen ligase-related domain-containing protein</fullName>
    </recommendedName>
</protein>
<dbReference type="PANTHER" id="PTHR37422:SF13">
    <property type="entry name" value="LIPOPOLYSACCHARIDE BIOSYNTHESIS PROTEIN PA4999-RELATED"/>
    <property type="match status" value="1"/>
</dbReference>
<feature type="transmembrane region" description="Helical" evidence="5">
    <location>
        <begin position="259"/>
        <end position="277"/>
    </location>
</feature>
<dbReference type="Pfam" id="PF04932">
    <property type="entry name" value="Wzy_C"/>
    <property type="match status" value="1"/>
</dbReference>
<gene>
    <name evidence="7" type="ORF">UAU_04639</name>
</gene>
<name>R2RWV0_9ENTE</name>
<comment type="caution">
    <text evidence="7">The sequence shown here is derived from an EMBL/GenBank/DDBJ whole genome shotgun (WGS) entry which is preliminary data.</text>
</comment>
<evidence type="ECO:0000313" key="8">
    <source>
        <dbReference type="Proteomes" id="UP000013782"/>
    </source>
</evidence>
<feature type="transmembrane region" description="Helical" evidence="5">
    <location>
        <begin position="373"/>
        <end position="393"/>
    </location>
</feature>
<evidence type="ECO:0000256" key="1">
    <source>
        <dbReference type="ARBA" id="ARBA00004141"/>
    </source>
</evidence>
<feature type="transmembrane region" description="Helical" evidence="5">
    <location>
        <begin position="42"/>
        <end position="62"/>
    </location>
</feature>
<sequence length="459" mass="52955">MWQLISNEKFIRVKEIYLQCLLMGLVLRAINFVSLLPSKYDGAVFTVLAAAGSIILFIDLIKNLLNRKFPYDKMLVFFVLVIILSTVMNRRYGMIPNLKLVVWSAIYYFLAYQFGKDFYKNASFFKKISLTLICSWFLLVISSLVMFFLNFGYEKFYSPRDRIRIGFLESRLFGVFGDPNYAATASVVIIILSVYYFIQSDNKLSKLFLSSNIFLQYLYIVLSGSRTAEVIAYVSIAITISLLIFNLKRFESWSFLYKLVLSVISIVLTVFIVHVFIDLTKFFFTELLELLKSRISDNNLARNSQANSSLIRKDVAESNDVSNLRFSIWRSALEIFSTSWIYGVSPKNLIPYAREYLPNGFIAQNGFIAHNSYINVLVSTGVLGAVSFFGFCFKNLFQIVKNINWLKLKIDDFNFPYFLVVLSYAVFGLFNSEFVLEHTLGSLVFWLFLGRLMGRVKND</sequence>
<reference evidence="7 8" key="1">
    <citation type="submission" date="2013-02" db="EMBL/GenBank/DDBJ databases">
        <title>The Genome Sequence of Enterococcus pallens BAA-351.</title>
        <authorList>
            <consortium name="The Broad Institute Genome Sequencing Platform"/>
            <consortium name="The Broad Institute Genome Sequencing Center for Infectious Disease"/>
            <person name="Earl A.M."/>
            <person name="Gilmore M.S."/>
            <person name="Lebreton F."/>
            <person name="Walker B."/>
            <person name="Young S.K."/>
            <person name="Zeng Q."/>
            <person name="Gargeya S."/>
            <person name="Fitzgerald M."/>
            <person name="Haas B."/>
            <person name="Abouelleil A."/>
            <person name="Alvarado L."/>
            <person name="Arachchi H.M."/>
            <person name="Berlin A.M."/>
            <person name="Chapman S.B."/>
            <person name="Dewar J."/>
            <person name="Goldberg J."/>
            <person name="Griggs A."/>
            <person name="Gujja S."/>
            <person name="Hansen M."/>
            <person name="Howarth C."/>
            <person name="Imamovic A."/>
            <person name="Larimer J."/>
            <person name="McCowan C."/>
            <person name="Murphy C."/>
            <person name="Neiman D."/>
            <person name="Pearson M."/>
            <person name="Priest M."/>
            <person name="Roberts A."/>
            <person name="Saif S."/>
            <person name="Shea T."/>
            <person name="Sisk P."/>
            <person name="Sykes S."/>
            <person name="Wortman J."/>
            <person name="Nusbaum C."/>
            <person name="Birren B."/>
        </authorList>
    </citation>
    <scope>NUCLEOTIDE SEQUENCE [LARGE SCALE GENOMIC DNA]</scope>
    <source>
        <strain evidence="7 8">ATCC BAA-351</strain>
    </source>
</reference>
<feature type="transmembrane region" description="Helical" evidence="5">
    <location>
        <begin position="127"/>
        <end position="149"/>
    </location>
</feature>
<evidence type="ECO:0000256" key="4">
    <source>
        <dbReference type="ARBA" id="ARBA00023136"/>
    </source>
</evidence>
<dbReference type="STRING" id="160454.RV10_GL000198"/>
<evidence type="ECO:0000313" key="7">
    <source>
        <dbReference type="EMBL" id="EOH87785.1"/>
    </source>
</evidence>
<feature type="transmembrane region" description="Helical" evidence="5">
    <location>
        <begin position="413"/>
        <end position="430"/>
    </location>
</feature>
<keyword evidence="2 5" id="KW-0812">Transmembrane</keyword>
<feature type="transmembrane region" description="Helical" evidence="5">
    <location>
        <begin position="74"/>
        <end position="92"/>
    </location>
</feature>
<dbReference type="GO" id="GO:0016020">
    <property type="term" value="C:membrane"/>
    <property type="evidence" value="ECO:0007669"/>
    <property type="project" value="UniProtKB-SubCell"/>
</dbReference>